<dbReference type="PANTHER" id="PTHR36307">
    <property type="entry name" value="FLAGELLA BASAL BODY P-RING FORMATION PROTEIN FLGA"/>
    <property type="match status" value="1"/>
</dbReference>
<dbReference type="InterPro" id="IPR039246">
    <property type="entry name" value="Flagellar_FlgA"/>
</dbReference>
<dbReference type="RefSeq" id="WP_161152935.1">
    <property type="nucleotide sequence ID" value="NZ_WEKT01000001.1"/>
</dbReference>
<evidence type="ECO:0000256" key="8">
    <source>
        <dbReference type="SAM" id="Phobius"/>
    </source>
</evidence>
<dbReference type="NCBIfam" id="TIGR03170">
    <property type="entry name" value="flgA_cterm"/>
    <property type="match status" value="1"/>
</dbReference>
<dbReference type="CDD" id="cd11614">
    <property type="entry name" value="SAF_CpaB_FlgA_like"/>
    <property type="match status" value="1"/>
</dbReference>
<sequence length="247" mass="26770">MLTKKRSDLHAASKCRAFCRSLYTTIGFLLLFFSVNVLSATPEQIKKIQDAAEHHVLSTVEKPAGSEVEAQAADLDSRVYATICPSPLQTSSSSHNGSASHITVLVECEPDNWKLYVPVRVTLNVPMITAATPLTRGQVITSQNISISMVNMLRFRRQGFSSESMVIGAKLKHSVRLGDVISQNDVCVVCRNESVIIKAGTSGMSITTKGTALSDGNYGEQIKVKNDKSNRIIDAKVSGIGQVVVQF</sequence>
<dbReference type="InterPro" id="IPR017585">
    <property type="entry name" value="SAF_FlgA"/>
</dbReference>
<reference evidence="10 11" key="1">
    <citation type="submission" date="2019-10" db="EMBL/GenBank/DDBJ databases">
        <title>Vibrio sp. nov. isolated from a shrimp pond.</title>
        <authorList>
            <person name="Gomez-Gil B."/>
            <person name="Enciso-Ibarra J."/>
            <person name="Enciso-Ibarra K."/>
            <person name="Bolan-Mejia C."/>
        </authorList>
    </citation>
    <scope>NUCLEOTIDE SEQUENCE [LARGE SCALE GENOMIC DNA]</scope>
    <source>
        <strain evidence="10 11">CAIM 722</strain>
    </source>
</reference>
<keyword evidence="8" id="KW-1133">Transmembrane helix</keyword>
<keyword evidence="8" id="KW-0812">Transmembrane</keyword>
<keyword evidence="8" id="KW-0472">Membrane</keyword>
<keyword evidence="10" id="KW-0966">Cell projection</keyword>
<keyword evidence="7" id="KW-1005">Bacterial flagellum biogenesis</keyword>
<keyword evidence="5 7" id="KW-0574">Periplasm</keyword>
<accession>A0A7X4LH97</accession>
<evidence type="ECO:0000256" key="3">
    <source>
        <dbReference type="ARBA" id="ARBA00014754"/>
    </source>
</evidence>
<comment type="similarity">
    <text evidence="2 7">Belongs to the FlgA family.</text>
</comment>
<keyword evidence="10" id="KW-0282">Flagellum</keyword>
<evidence type="ECO:0000313" key="10">
    <source>
        <dbReference type="EMBL" id="MZI91621.1"/>
    </source>
</evidence>
<evidence type="ECO:0000259" key="9">
    <source>
        <dbReference type="SMART" id="SM00858"/>
    </source>
</evidence>
<name>A0A7X4LH97_9VIBR</name>
<protein>
    <recommendedName>
        <fullName evidence="3 7">Flagella basal body P-ring formation protein FlgA</fullName>
    </recommendedName>
</protein>
<feature type="transmembrane region" description="Helical" evidence="8">
    <location>
        <begin position="21"/>
        <end position="39"/>
    </location>
</feature>
<organism evidence="10 11">
    <name type="scientific">Vibrio eleionomae</name>
    <dbReference type="NCBI Taxonomy" id="2653505"/>
    <lineage>
        <taxon>Bacteria</taxon>
        <taxon>Pseudomonadati</taxon>
        <taxon>Pseudomonadota</taxon>
        <taxon>Gammaproteobacteria</taxon>
        <taxon>Vibrionales</taxon>
        <taxon>Vibrionaceae</taxon>
        <taxon>Vibrio</taxon>
    </lineage>
</organism>
<keyword evidence="10" id="KW-0969">Cilium</keyword>
<evidence type="ECO:0000313" key="11">
    <source>
        <dbReference type="Proteomes" id="UP000462621"/>
    </source>
</evidence>
<dbReference type="Proteomes" id="UP000462621">
    <property type="component" value="Unassembled WGS sequence"/>
</dbReference>
<evidence type="ECO:0000256" key="7">
    <source>
        <dbReference type="RuleBase" id="RU362063"/>
    </source>
</evidence>
<comment type="subcellular location">
    <subcellularLocation>
        <location evidence="1 7">Periplasm</location>
    </subcellularLocation>
</comment>
<evidence type="ECO:0000256" key="1">
    <source>
        <dbReference type="ARBA" id="ARBA00004418"/>
    </source>
</evidence>
<dbReference type="InterPro" id="IPR041231">
    <property type="entry name" value="FlgA_N"/>
</dbReference>
<evidence type="ECO:0000256" key="4">
    <source>
        <dbReference type="ARBA" id="ARBA00022729"/>
    </source>
</evidence>
<evidence type="ECO:0000256" key="6">
    <source>
        <dbReference type="ARBA" id="ARBA00025643"/>
    </source>
</evidence>
<dbReference type="GO" id="GO:0044780">
    <property type="term" value="P:bacterial-type flagellum assembly"/>
    <property type="evidence" value="ECO:0007669"/>
    <property type="project" value="InterPro"/>
</dbReference>
<evidence type="ECO:0000256" key="2">
    <source>
        <dbReference type="ARBA" id="ARBA00010474"/>
    </source>
</evidence>
<dbReference type="GO" id="GO:0042597">
    <property type="term" value="C:periplasmic space"/>
    <property type="evidence" value="ECO:0007669"/>
    <property type="project" value="UniProtKB-SubCell"/>
</dbReference>
<proteinExistence type="inferred from homology"/>
<comment type="caution">
    <text evidence="10">The sequence shown here is derived from an EMBL/GenBank/DDBJ whole genome shotgun (WGS) entry which is preliminary data.</text>
</comment>
<evidence type="ECO:0000256" key="5">
    <source>
        <dbReference type="ARBA" id="ARBA00022764"/>
    </source>
</evidence>
<dbReference type="Pfam" id="PF13144">
    <property type="entry name" value="ChapFlgA"/>
    <property type="match status" value="1"/>
</dbReference>
<feature type="domain" description="SAF" evidence="9">
    <location>
        <begin position="125"/>
        <end position="187"/>
    </location>
</feature>
<keyword evidence="11" id="KW-1185">Reference proteome</keyword>
<dbReference type="SMART" id="SM00858">
    <property type="entry name" value="SAF"/>
    <property type="match status" value="1"/>
</dbReference>
<dbReference type="Gene3D" id="2.30.30.760">
    <property type="match status" value="1"/>
</dbReference>
<comment type="function">
    <text evidence="6 7">Involved in the assembly process of the P-ring formation. It may associate with FlgF on the rod constituting a structure essential for the P-ring assembly or may act as a modulator protein for the P-ring assembly.</text>
</comment>
<dbReference type="PANTHER" id="PTHR36307:SF1">
    <property type="entry name" value="FLAGELLA BASAL BODY P-RING FORMATION PROTEIN FLGA"/>
    <property type="match status" value="1"/>
</dbReference>
<keyword evidence="4" id="KW-0732">Signal</keyword>
<dbReference type="Gene3D" id="3.90.1210.10">
    <property type="entry name" value="Antifreeze-like/N-acetylneuraminic acid synthase C-terminal domain"/>
    <property type="match status" value="1"/>
</dbReference>
<gene>
    <name evidence="10" type="primary">flgA</name>
    <name evidence="10" type="ORF">F9817_00165</name>
</gene>
<dbReference type="Pfam" id="PF17656">
    <property type="entry name" value="ChapFlgA_N"/>
    <property type="match status" value="1"/>
</dbReference>
<dbReference type="InterPro" id="IPR013974">
    <property type="entry name" value="SAF"/>
</dbReference>
<dbReference type="EMBL" id="WEKT01000001">
    <property type="protein sequence ID" value="MZI91621.1"/>
    <property type="molecule type" value="Genomic_DNA"/>
</dbReference>
<dbReference type="AlphaFoldDB" id="A0A7X4LH97"/>